<dbReference type="EMBL" id="FN692037">
    <property type="protein sequence ID" value="CBL49538.1"/>
    <property type="molecule type" value="Genomic_DNA"/>
</dbReference>
<protein>
    <submittedName>
        <fullName evidence="2">Conserved protein</fullName>
    </submittedName>
</protein>
<dbReference type="Proteomes" id="UP000002371">
    <property type="component" value="Chromosome"/>
</dbReference>
<proteinExistence type="predicted"/>
<evidence type="ECO:0000313" key="3">
    <source>
        <dbReference type="Proteomes" id="UP000002371"/>
    </source>
</evidence>
<name>D5H0K3_LACCS</name>
<feature type="transmembrane region" description="Helical" evidence="1">
    <location>
        <begin position="6"/>
        <end position="37"/>
    </location>
</feature>
<evidence type="ECO:0000313" key="2">
    <source>
        <dbReference type="EMBL" id="CBL49538.1"/>
    </source>
</evidence>
<evidence type="ECO:0000256" key="1">
    <source>
        <dbReference type="SAM" id="Phobius"/>
    </source>
</evidence>
<accession>D5H0K3</accession>
<reference evidence="2 3" key="1">
    <citation type="journal article" date="2010" name="J. Bacteriol.">
        <title>Genome sequence of Lactobacillus crispatus ST1.</title>
        <authorList>
            <person name="Ojala T."/>
            <person name="Kuparinen V."/>
            <person name="Koskinen J.P."/>
            <person name="Alatalo E."/>
            <person name="Holm L."/>
            <person name="Auvinen P."/>
            <person name="Edelman S."/>
            <person name="Westerlund-Wikstrom B."/>
            <person name="Korhonen T.K."/>
            <person name="Paulin L."/>
            <person name="Kankainen M."/>
        </authorList>
    </citation>
    <scope>NUCLEOTIDE SEQUENCE [LARGE SCALE GENOMIC DNA]</scope>
    <source>
        <strain evidence="2 3">ST1</strain>
    </source>
</reference>
<keyword evidence="1" id="KW-0472">Membrane</keyword>
<dbReference type="AlphaFoldDB" id="D5H0K3"/>
<dbReference type="PROSITE" id="PS51257">
    <property type="entry name" value="PROKAR_LIPOPROTEIN"/>
    <property type="match status" value="1"/>
</dbReference>
<keyword evidence="1" id="KW-1133">Transmembrane helix</keyword>
<sequence length="51" mass="6022">MRQVTNWFYFLALGISCFFFMAFVVAFICAFIIYFNVENTIIGIRKKKKNG</sequence>
<dbReference type="HOGENOM" id="CLU_3100283_0_0_9"/>
<reference key="2">
    <citation type="submission" date="2010-03" db="EMBL/GenBank/DDBJ databases">
        <title>Genome Sequence of Lactobacillus crispatus ST1.</title>
        <authorList>
            <person name="Ojala T."/>
            <person name="Kuparinen V."/>
            <person name="Koskinen J.P."/>
            <person name="Alatalo E."/>
            <person name="Holm L."/>
            <person name="Auvinen P."/>
            <person name="Edelman S."/>
            <person name="Westerlund-Wikstroem B."/>
            <person name="Korhonen T.K."/>
            <person name="Paulin L."/>
            <person name="Kankainen M."/>
        </authorList>
    </citation>
    <scope>NUCLEOTIDE SEQUENCE</scope>
    <source>
        <strain>ST1</strain>
    </source>
</reference>
<dbReference type="KEGG" id="lcr:LCRIS_00091"/>
<organism evidence="2 3">
    <name type="scientific">Lactobacillus crispatus (strain ST1)</name>
    <dbReference type="NCBI Taxonomy" id="748671"/>
    <lineage>
        <taxon>Bacteria</taxon>
        <taxon>Bacillati</taxon>
        <taxon>Bacillota</taxon>
        <taxon>Bacilli</taxon>
        <taxon>Lactobacillales</taxon>
        <taxon>Lactobacillaceae</taxon>
        <taxon>Lactobacillus</taxon>
    </lineage>
</organism>
<keyword evidence="1" id="KW-0812">Transmembrane</keyword>
<gene>
    <name evidence="2" type="ordered locus">LCRIS_00091</name>
</gene>